<dbReference type="InterPro" id="IPR001304">
    <property type="entry name" value="C-type_lectin-like"/>
</dbReference>
<evidence type="ECO:0000313" key="3">
    <source>
        <dbReference type="EMBL" id="CAL4134371.1"/>
    </source>
</evidence>
<dbReference type="Proteomes" id="UP001497623">
    <property type="component" value="Unassembled WGS sequence"/>
</dbReference>
<feature type="domain" description="C-type lectin" evidence="2">
    <location>
        <begin position="118"/>
        <end position="219"/>
    </location>
</feature>
<dbReference type="CDD" id="cd00037">
    <property type="entry name" value="CLECT"/>
    <property type="match status" value="1"/>
</dbReference>
<organism evidence="3 4">
    <name type="scientific">Meganyctiphanes norvegica</name>
    <name type="common">Northern krill</name>
    <name type="synonym">Thysanopoda norvegica</name>
    <dbReference type="NCBI Taxonomy" id="48144"/>
    <lineage>
        <taxon>Eukaryota</taxon>
        <taxon>Metazoa</taxon>
        <taxon>Ecdysozoa</taxon>
        <taxon>Arthropoda</taxon>
        <taxon>Crustacea</taxon>
        <taxon>Multicrustacea</taxon>
        <taxon>Malacostraca</taxon>
        <taxon>Eumalacostraca</taxon>
        <taxon>Eucarida</taxon>
        <taxon>Euphausiacea</taxon>
        <taxon>Euphausiidae</taxon>
        <taxon>Meganyctiphanes</taxon>
    </lineage>
</organism>
<dbReference type="SMART" id="SM00034">
    <property type="entry name" value="CLECT"/>
    <property type="match status" value="1"/>
</dbReference>
<feature type="transmembrane region" description="Helical" evidence="1">
    <location>
        <begin position="227"/>
        <end position="251"/>
    </location>
</feature>
<feature type="non-terminal residue" evidence="3">
    <location>
        <position position="1"/>
    </location>
</feature>
<keyword evidence="1" id="KW-0812">Transmembrane</keyword>
<evidence type="ECO:0000256" key="1">
    <source>
        <dbReference type="SAM" id="Phobius"/>
    </source>
</evidence>
<gene>
    <name evidence="3" type="ORF">MNOR_LOCUS27405</name>
</gene>
<evidence type="ECO:0000313" key="4">
    <source>
        <dbReference type="Proteomes" id="UP001497623"/>
    </source>
</evidence>
<dbReference type="SUPFAM" id="SSF56436">
    <property type="entry name" value="C-type lectin-like"/>
    <property type="match status" value="1"/>
</dbReference>
<keyword evidence="1" id="KW-1133">Transmembrane helix</keyword>
<reference evidence="3 4" key="1">
    <citation type="submission" date="2024-05" db="EMBL/GenBank/DDBJ databases">
        <authorList>
            <person name="Wallberg A."/>
        </authorList>
    </citation>
    <scope>NUCLEOTIDE SEQUENCE [LARGE SCALE GENOMIC DNA]</scope>
</reference>
<dbReference type="Gene3D" id="3.10.100.10">
    <property type="entry name" value="Mannose-Binding Protein A, subunit A"/>
    <property type="match status" value="1"/>
</dbReference>
<dbReference type="InterPro" id="IPR016187">
    <property type="entry name" value="CTDL_fold"/>
</dbReference>
<dbReference type="AlphaFoldDB" id="A0AAV2RRH1"/>
<dbReference type="Gene3D" id="3.50.4.10">
    <property type="entry name" value="Hepatocyte Growth Factor"/>
    <property type="match status" value="1"/>
</dbReference>
<name>A0AAV2RRH1_MEGNR</name>
<comment type="caution">
    <text evidence="3">The sequence shown here is derived from an EMBL/GenBank/DDBJ whole genome shotgun (WGS) entry which is preliminary data.</text>
</comment>
<accession>A0AAV2RRH1</accession>
<keyword evidence="4" id="KW-1185">Reference proteome</keyword>
<proteinExistence type="predicted"/>
<sequence>VQLSDRDTISRPPVMECIICIIITALIINNVEPKDVERYKGPHGKIWTDSQCTRLGWHSSNDLMDCMDKCSQHPDCYAFNYRDGKDCFLRNCPLPIPEPSLELDGYNGYSLNPGVGECPGYFTKIAEQCLFFNIAEKLNKTDAEITCNKTMNGTLAYINNPEALVDLITNHYAALYPRFSAFWVGGSNNITYEEGTCVMANNVGYKNFTCEDNLWFVCEPITGPLSFWVIASIAPGVALVSTSAVLAFVYFRKKWKQTYVDDEIELVDIDTDESSGGDEDV</sequence>
<keyword evidence="1" id="KW-0472">Membrane</keyword>
<dbReference type="EMBL" id="CAXKWB010028811">
    <property type="protein sequence ID" value="CAL4134371.1"/>
    <property type="molecule type" value="Genomic_DNA"/>
</dbReference>
<evidence type="ECO:0000259" key="2">
    <source>
        <dbReference type="SMART" id="SM00034"/>
    </source>
</evidence>
<dbReference type="InterPro" id="IPR016186">
    <property type="entry name" value="C-type_lectin-like/link_sf"/>
</dbReference>
<protein>
    <recommendedName>
        <fullName evidence="2">C-type lectin domain-containing protein</fullName>
    </recommendedName>
</protein>